<dbReference type="GO" id="GO:0008270">
    <property type="term" value="F:zinc ion binding"/>
    <property type="evidence" value="ECO:0007669"/>
    <property type="project" value="UniProtKB-KW"/>
</dbReference>
<dbReference type="PANTHER" id="PTHR48428:SF1">
    <property type="entry name" value="PLANT-SPECIFIC TFIIB-RELATED PROTEIN PTF2"/>
    <property type="match status" value="1"/>
</dbReference>
<accession>A0A9P0ZN06</accession>
<evidence type="ECO:0000313" key="6">
    <source>
        <dbReference type="Proteomes" id="UP001152484"/>
    </source>
</evidence>
<organism evidence="5 6">
    <name type="scientific">Cuscuta europaea</name>
    <name type="common">European dodder</name>
    <dbReference type="NCBI Taxonomy" id="41803"/>
    <lineage>
        <taxon>Eukaryota</taxon>
        <taxon>Viridiplantae</taxon>
        <taxon>Streptophyta</taxon>
        <taxon>Embryophyta</taxon>
        <taxon>Tracheophyta</taxon>
        <taxon>Spermatophyta</taxon>
        <taxon>Magnoliopsida</taxon>
        <taxon>eudicotyledons</taxon>
        <taxon>Gunneridae</taxon>
        <taxon>Pentapetalae</taxon>
        <taxon>asterids</taxon>
        <taxon>lamiids</taxon>
        <taxon>Solanales</taxon>
        <taxon>Convolvulaceae</taxon>
        <taxon>Cuscuteae</taxon>
        <taxon>Cuscuta</taxon>
        <taxon>Cuscuta subgen. Cuscuta</taxon>
    </lineage>
</organism>
<dbReference type="SUPFAM" id="SSF47954">
    <property type="entry name" value="Cyclin-like"/>
    <property type="match status" value="2"/>
</dbReference>
<keyword evidence="2" id="KW-0804">Transcription</keyword>
<reference evidence="5" key="1">
    <citation type="submission" date="2022-07" db="EMBL/GenBank/DDBJ databases">
        <authorList>
            <person name="Macas J."/>
            <person name="Novak P."/>
            <person name="Neumann P."/>
        </authorList>
    </citation>
    <scope>NUCLEOTIDE SEQUENCE</scope>
</reference>
<evidence type="ECO:0000256" key="3">
    <source>
        <dbReference type="PROSITE-ProRule" id="PRU00469"/>
    </source>
</evidence>
<keyword evidence="3" id="KW-0863">Zinc-finger</keyword>
<dbReference type="EMBL" id="CAMAPE010000051">
    <property type="protein sequence ID" value="CAH9108175.1"/>
    <property type="molecule type" value="Genomic_DNA"/>
</dbReference>
<evidence type="ECO:0000256" key="2">
    <source>
        <dbReference type="ARBA" id="ARBA00023163"/>
    </source>
</evidence>
<keyword evidence="1" id="KW-0805">Transcription regulation</keyword>
<dbReference type="CDD" id="cd00043">
    <property type="entry name" value="CYCLIN_SF"/>
    <property type="match status" value="1"/>
</dbReference>
<dbReference type="GO" id="GO:0070897">
    <property type="term" value="P:transcription preinitiation complex assembly"/>
    <property type="evidence" value="ECO:0007669"/>
    <property type="project" value="InterPro"/>
</dbReference>
<dbReference type="InterPro" id="IPR036915">
    <property type="entry name" value="Cyclin-like_sf"/>
</dbReference>
<dbReference type="Gene3D" id="1.10.472.10">
    <property type="entry name" value="Cyclin-like"/>
    <property type="match status" value="1"/>
</dbReference>
<proteinExistence type="predicted"/>
<dbReference type="Proteomes" id="UP001152484">
    <property type="component" value="Unassembled WGS sequence"/>
</dbReference>
<dbReference type="PROSITE" id="PS51134">
    <property type="entry name" value="ZF_TFIIB"/>
    <property type="match status" value="1"/>
</dbReference>
<sequence length="532" mass="59927">MGGCRVCKNCGARGESIVTDYETGDIVCTSCDVVQDFEQFQAHIGGINGPAGTYVRVGTSGIGNNYSYRETKIYEAKKVIDDLMYKFGLSETKTNEVNLMVRKITEEEYGNGRWFSVLVGACSYVVMRKDSKVLTMEEVGKSVECDIFEMGRMVKRVVDFLDLELPEFNLVNCFELAVTNSPSLSEVSEDTISRMLKQGTFLVQCLINWSVTTGRRPMPIVAAVLVFVSELNQTPIKIDDVANELGVVLHTCKLRYKELLERLVKVAKTGLPWGKDVNMKNIMKNAPSVIQYLELKSMSNHNKDGNHSECGDAYDFNDLLNDCLSEEKFYGYDDNVPEKDSRYFQAGNVEIQITSLLSSESLSIMHSELKNTVSSELKNAASVAMVGQHASAGKRAREYEILTLRDWWKGESELSRKLHLEEILEKNLGLDATPPSFDKGCLVYERRNEKIKAAKLRIRRTMYGPSRADDQNVVSDLVIGKKGKKRKREMGSDLDWEDFIIETLLLHKVREEEIETGHYKALLGLHVFNGAS</sequence>
<dbReference type="AlphaFoldDB" id="A0A9P0ZN06"/>
<dbReference type="PRINTS" id="PR00685">
    <property type="entry name" value="TIFACTORIIB"/>
</dbReference>
<evidence type="ECO:0000259" key="4">
    <source>
        <dbReference type="PROSITE" id="PS51134"/>
    </source>
</evidence>
<keyword evidence="6" id="KW-1185">Reference proteome</keyword>
<dbReference type="InterPro" id="IPR053340">
    <property type="entry name" value="PTF2"/>
</dbReference>
<feature type="domain" description="TFIIB-type" evidence="4">
    <location>
        <begin position="3"/>
        <end position="36"/>
    </location>
</feature>
<evidence type="ECO:0000313" key="5">
    <source>
        <dbReference type="EMBL" id="CAH9108175.1"/>
    </source>
</evidence>
<dbReference type="InterPro" id="IPR013137">
    <property type="entry name" value="Znf_TFIIB"/>
</dbReference>
<keyword evidence="3" id="KW-0479">Metal-binding</keyword>
<dbReference type="Gene3D" id="1.10.472.170">
    <property type="match status" value="1"/>
</dbReference>
<evidence type="ECO:0000256" key="1">
    <source>
        <dbReference type="ARBA" id="ARBA00023015"/>
    </source>
</evidence>
<dbReference type="InterPro" id="IPR000812">
    <property type="entry name" value="TFIIB"/>
</dbReference>
<name>A0A9P0ZN06_CUSEU</name>
<keyword evidence="3" id="KW-0862">Zinc</keyword>
<dbReference type="OrthoDB" id="511529at2759"/>
<gene>
    <name evidence="5" type="ORF">CEURO_LOCUS18017</name>
</gene>
<protein>
    <recommendedName>
        <fullName evidence="4">TFIIB-type domain-containing protein</fullName>
    </recommendedName>
</protein>
<comment type="caution">
    <text evidence="5">The sequence shown here is derived from an EMBL/GenBank/DDBJ whole genome shotgun (WGS) entry which is preliminary data.</text>
</comment>
<dbReference type="PANTHER" id="PTHR48428">
    <property type="entry name" value="PLANT-SPECIFIC TFIIB-RELATED PROTEIN PTF2"/>
    <property type="match status" value="1"/>
</dbReference>